<evidence type="ECO:0000313" key="2">
    <source>
        <dbReference type="Proteomes" id="UP000187283"/>
    </source>
</evidence>
<evidence type="ECO:0000313" key="1">
    <source>
        <dbReference type="EMBL" id="OMJ23345.1"/>
    </source>
</evidence>
<comment type="caution">
    <text evidence="1">The sequence shown here is derived from an EMBL/GenBank/DDBJ whole genome shotgun (WGS) entry which is preliminary data.</text>
</comment>
<dbReference type="AlphaFoldDB" id="A0A1R1Y933"/>
<gene>
    <name evidence="1" type="ORF">AYI70_g2310</name>
</gene>
<name>A0A1R1Y933_9FUNG</name>
<protein>
    <submittedName>
        <fullName evidence="1">Uncharacterized protein</fullName>
    </submittedName>
</protein>
<dbReference type="OrthoDB" id="5545891at2759"/>
<dbReference type="EMBL" id="LSSN01000555">
    <property type="protein sequence ID" value="OMJ23345.1"/>
    <property type="molecule type" value="Genomic_DNA"/>
</dbReference>
<accession>A0A1R1Y933</accession>
<reference evidence="1 2" key="1">
    <citation type="submission" date="2017-01" db="EMBL/GenBank/DDBJ databases">
        <authorList>
            <person name="Mah S.A."/>
            <person name="Swanson W.J."/>
            <person name="Moy G.W."/>
            <person name="Vacquier V.D."/>
        </authorList>
    </citation>
    <scope>NUCLEOTIDE SEQUENCE [LARGE SCALE GENOMIC DNA]</scope>
    <source>
        <strain evidence="1 2">GSMNP</strain>
    </source>
</reference>
<sequence length="112" mass="12617">MKKTDPTFYRIQFALAQATRPIEYYFHRRMQENKGIDTSEDPAILFSNTIRALLSEIAVTVTQARRQQSMIPKDTGSSYTVKVPRIAAANTAEASQKIRKSHSNLAIEVESA</sequence>
<organism evidence="1 2">
    <name type="scientific">Smittium culicis</name>
    <dbReference type="NCBI Taxonomy" id="133412"/>
    <lineage>
        <taxon>Eukaryota</taxon>
        <taxon>Fungi</taxon>
        <taxon>Fungi incertae sedis</taxon>
        <taxon>Zoopagomycota</taxon>
        <taxon>Kickxellomycotina</taxon>
        <taxon>Harpellomycetes</taxon>
        <taxon>Harpellales</taxon>
        <taxon>Legeriomycetaceae</taxon>
        <taxon>Smittium</taxon>
    </lineage>
</organism>
<keyword evidence="2" id="KW-1185">Reference proteome</keyword>
<proteinExistence type="predicted"/>
<dbReference type="Proteomes" id="UP000187283">
    <property type="component" value="Unassembled WGS sequence"/>
</dbReference>